<gene>
    <name evidence="3" type="ORF">JF922_11270</name>
</gene>
<keyword evidence="4" id="KW-1185">Reference proteome</keyword>
<dbReference type="EMBL" id="JAEKNR010000119">
    <property type="protein sequence ID" value="MBJ7598650.1"/>
    <property type="molecule type" value="Genomic_DNA"/>
</dbReference>
<evidence type="ECO:0000313" key="3">
    <source>
        <dbReference type="EMBL" id="MBJ7598650.1"/>
    </source>
</evidence>
<dbReference type="RefSeq" id="WP_338201834.1">
    <property type="nucleotide sequence ID" value="NZ_JAEKNR010000119.1"/>
</dbReference>
<feature type="transmembrane region" description="Helical" evidence="2">
    <location>
        <begin position="249"/>
        <end position="270"/>
    </location>
</feature>
<evidence type="ECO:0000256" key="1">
    <source>
        <dbReference type="SAM" id="MobiDB-lite"/>
    </source>
</evidence>
<comment type="caution">
    <text evidence="3">The sequence shown here is derived from an EMBL/GenBank/DDBJ whole genome shotgun (WGS) entry which is preliminary data.</text>
</comment>
<reference evidence="3" key="1">
    <citation type="submission" date="2020-10" db="EMBL/GenBank/DDBJ databases">
        <title>Ca. Dormibacterota MAGs.</title>
        <authorList>
            <person name="Montgomery K."/>
        </authorList>
    </citation>
    <scope>NUCLEOTIDE SEQUENCE [LARGE SCALE GENOMIC DNA]</scope>
    <source>
        <strain evidence="3">SC8812_S17_10</strain>
    </source>
</reference>
<evidence type="ECO:0000313" key="4">
    <source>
        <dbReference type="Proteomes" id="UP000612893"/>
    </source>
</evidence>
<protein>
    <submittedName>
        <fullName evidence="3">Uncharacterized protein</fullName>
    </submittedName>
</protein>
<feature type="region of interest" description="Disordered" evidence="1">
    <location>
        <begin position="1"/>
        <end position="20"/>
    </location>
</feature>
<dbReference type="Proteomes" id="UP000612893">
    <property type="component" value="Unassembled WGS sequence"/>
</dbReference>
<dbReference type="AlphaFoldDB" id="A0A934KAH6"/>
<name>A0A934KAH6_9BACT</name>
<evidence type="ECO:0000256" key="2">
    <source>
        <dbReference type="SAM" id="Phobius"/>
    </source>
</evidence>
<proteinExistence type="predicted"/>
<feature type="transmembrane region" description="Helical" evidence="2">
    <location>
        <begin position="222"/>
        <end position="243"/>
    </location>
</feature>
<organism evidence="3 4">
    <name type="scientific">Candidatus Nephthysia bennettiae</name>
    <dbReference type="NCBI Taxonomy" id="3127016"/>
    <lineage>
        <taxon>Bacteria</taxon>
        <taxon>Bacillati</taxon>
        <taxon>Candidatus Dormiibacterota</taxon>
        <taxon>Candidatus Dormibacteria</taxon>
        <taxon>Candidatus Dormibacterales</taxon>
        <taxon>Candidatus Dormibacteraceae</taxon>
        <taxon>Candidatus Nephthysia</taxon>
    </lineage>
</organism>
<keyword evidence="2" id="KW-0472">Membrane</keyword>
<accession>A0A934KAH6</accession>
<feature type="transmembrane region" description="Helical" evidence="2">
    <location>
        <begin position="282"/>
        <end position="311"/>
    </location>
</feature>
<feature type="transmembrane region" description="Helical" evidence="2">
    <location>
        <begin position="323"/>
        <end position="341"/>
    </location>
</feature>
<keyword evidence="2" id="KW-0812">Transmembrane</keyword>
<sequence>MLDEQPSRAPAQEAVRPVRSSSELESWVSELPDIASALKHDCVSFDQLLEAHFGRDGSGRDPHDGRRKAYAAVYPRVLEAFQQVHGDIQKIHYGANGSGVAVTQRRIQPSAGLIPRLPWSAAFETEHQIHIRFDVAGTADVLDLQDRCEYFRVQQFRLSPQYIAPYVDRLFNASSAVLRIDETNKDGLHDWVKASGGVLADVRDRYEWVLNRKARTDYLKGVGYGLCGVGIGLLILLGILGLVLRGDPTVVWCMAGGAMAAAANAMLRLVQGTPTVQGEESHLLITLFGAFRPALGAVFALIAYALIVGGILPVKVPSDGRTLFWFVIGIAFIAGFSEGFTPDLVQTAARRIGGTPASGSGAQRAPSGHGQ</sequence>
<keyword evidence="2" id="KW-1133">Transmembrane helix</keyword>